<dbReference type="InterPro" id="IPR007763">
    <property type="entry name" value="NDUFA12"/>
</dbReference>
<dbReference type="Proteomes" id="UP001558652">
    <property type="component" value="Unassembled WGS sequence"/>
</dbReference>
<keyword evidence="2" id="KW-0472">Membrane</keyword>
<reference evidence="3 4" key="1">
    <citation type="submission" date="2024-07" db="EMBL/GenBank/DDBJ databases">
        <title>Chromosome-level genome assembly of the water stick insect Ranatra chinensis (Heteroptera: Nepidae).</title>
        <authorList>
            <person name="Liu X."/>
        </authorList>
    </citation>
    <scope>NUCLEOTIDE SEQUENCE [LARGE SCALE GENOMIC DNA]</scope>
    <source>
        <strain evidence="3">Cailab_2021Rc</strain>
        <tissue evidence="3">Muscle</tissue>
    </source>
</reference>
<sequence length="139" mass="16477">MSKRVRNFLSIHNFFSTDSLKFGRFVGEDGYGNKYYENPYYFFGTDRWVIYNPRVGLNYDGSQIPAQWFGWMHHTTDQVPCEKDFTCHRWMSDHTPNMTGTPMQYVPYSTVKEKSIAWDPKQVRLIKPSSPKKKKKDCI</sequence>
<evidence type="ECO:0000256" key="1">
    <source>
        <dbReference type="ARBA" id="ARBA00007355"/>
    </source>
</evidence>
<evidence type="ECO:0000313" key="3">
    <source>
        <dbReference type="EMBL" id="KAL1132694.1"/>
    </source>
</evidence>
<comment type="similarity">
    <text evidence="1 2">Belongs to the complex I NDUFA12 subunit family.</text>
</comment>
<gene>
    <name evidence="3" type="ORF">AAG570_010646</name>
</gene>
<dbReference type="EMBL" id="JBFDAA010000005">
    <property type="protein sequence ID" value="KAL1132694.1"/>
    <property type="molecule type" value="Genomic_DNA"/>
</dbReference>
<evidence type="ECO:0000256" key="2">
    <source>
        <dbReference type="RuleBase" id="RU363103"/>
    </source>
</evidence>
<evidence type="ECO:0000313" key="4">
    <source>
        <dbReference type="Proteomes" id="UP001558652"/>
    </source>
</evidence>
<proteinExistence type="inferred from homology"/>
<comment type="subcellular location">
    <subcellularLocation>
        <location evidence="2">Mitochondrion inner membrane</location>
        <topology evidence="2">Peripheral membrane protein</topology>
        <orientation evidence="2">Matrix side</orientation>
    </subcellularLocation>
</comment>
<dbReference type="AlphaFoldDB" id="A0ABD0YQB9"/>
<keyword evidence="2" id="KW-0249">Electron transport</keyword>
<comment type="subunit">
    <text evidence="2">Complex I is composed of 45 different subunits.</text>
</comment>
<dbReference type="PANTHER" id="PTHR12910:SF2">
    <property type="entry name" value="NADH DEHYDROGENASE [UBIQUINONE] 1 ALPHA SUBCOMPLEX SUBUNIT 12"/>
    <property type="match status" value="1"/>
</dbReference>
<keyword evidence="2" id="KW-0999">Mitochondrion inner membrane</keyword>
<keyword evidence="2" id="KW-0679">Respiratory chain</keyword>
<dbReference type="GO" id="GO:0005743">
    <property type="term" value="C:mitochondrial inner membrane"/>
    <property type="evidence" value="ECO:0007669"/>
    <property type="project" value="UniProtKB-SubCell"/>
</dbReference>
<name>A0ABD0YQB9_9HEMI</name>
<accession>A0ABD0YQB9</accession>
<protein>
    <recommendedName>
        <fullName evidence="2">NADH dehydrogenase [ubiquinone] 1 alpha subcomplex subunit 12</fullName>
    </recommendedName>
</protein>
<dbReference type="PANTHER" id="PTHR12910">
    <property type="entry name" value="NADH-UBIQUINONE OXIDOREDUCTASE SUBUNIT B17.2"/>
    <property type="match status" value="1"/>
</dbReference>
<keyword evidence="2" id="KW-0496">Mitochondrion</keyword>
<dbReference type="Pfam" id="PF05071">
    <property type="entry name" value="NDUFA12"/>
    <property type="match status" value="1"/>
</dbReference>
<keyword evidence="2" id="KW-0813">Transport</keyword>
<comment type="caution">
    <text evidence="3">The sequence shown here is derived from an EMBL/GenBank/DDBJ whole genome shotgun (WGS) entry which is preliminary data.</text>
</comment>
<keyword evidence="4" id="KW-1185">Reference proteome</keyword>
<comment type="function">
    <text evidence="2">Accessory subunit of the mitochondrial membrane respiratory chain NADH dehydrogenase (Complex I), that is believed not to be involved in catalysis. Complex I functions in the transfer of electrons from NADH to the respiratory chain. The immediate electron acceptor for the enzyme is believed to be ubiquinone.</text>
</comment>
<organism evidence="3 4">
    <name type="scientific">Ranatra chinensis</name>
    <dbReference type="NCBI Taxonomy" id="642074"/>
    <lineage>
        <taxon>Eukaryota</taxon>
        <taxon>Metazoa</taxon>
        <taxon>Ecdysozoa</taxon>
        <taxon>Arthropoda</taxon>
        <taxon>Hexapoda</taxon>
        <taxon>Insecta</taxon>
        <taxon>Pterygota</taxon>
        <taxon>Neoptera</taxon>
        <taxon>Paraneoptera</taxon>
        <taxon>Hemiptera</taxon>
        <taxon>Heteroptera</taxon>
        <taxon>Panheteroptera</taxon>
        <taxon>Nepomorpha</taxon>
        <taxon>Nepidae</taxon>
        <taxon>Ranatrinae</taxon>
        <taxon>Ranatra</taxon>
    </lineage>
</organism>